<proteinExistence type="predicted"/>
<dbReference type="EMBL" id="CM056812">
    <property type="protein sequence ID" value="KAJ8617758.1"/>
    <property type="molecule type" value="Genomic_DNA"/>
</dbReference>
<evidence type="ECO:0000313" key="1">
    <source>
        <dbReference type="EMBL" id="KAJ8617758.1"/>
    </source>
</evidence>
<name>A0ACC2KA23_PERAE</name>
<reference evidence="1 2" key="1">
    <citation type="journal article" date="2022" name="Hortic Res">
        <title>A haplotype resolved chromosomal level avocado genome allows analysis of novel avocado genes.</title>
        <authorList>
            <person name="Nath O."/>
            <person name="Fletcher S.J."/>
            <person name="Hayward A."/>
            <person name="Shaw L.M."/>
            <person name="Masouleh A.K."/>
            <person name="Furtado A."/>
            <person name="Henry R.J."/>
            <person name="Mitter N."/>
        </authorList>
    </citation>
    <scope>NUCLEOTIDE SEQUENCE [LARGE SCALE GENOMIC DNA]</scope>
    <source>
        <strain evidence="2">cv. Hass</strain>
    </source>
</reference>
<organism evidence="1 2">
    <name type="scientific">Persea americana</name>
    <name type="common">Avocado</name>
    <dbReference type="NCBI Taxonomy" id="3435"/>
    <lineage>
        <taxon>Eukaryota</taxon>
        <taxon>Viridiplantae</taxon>
        <taxon>Streptophyta</taxon>
        <taxon>Embryophyta</taxon>
        <taxon>Tracheophyta</taxon>
        <taxon>Spermatophyta</taxon>
        <taxon>Magnoliopsida</taxon>
        <taxon>Magnoliidae</taxon>
        <taxon>Laurales</taxon>
        <taxon>Lauraceae</taxon>
        <taxon>Persea</taxon>
    </lineage>
</organism>
<sequence>MKGSIAKEPLARQLCVDDDKEADADVGVRPHTHTQRRGVLPVVAKKGDVPVPSYQQKEVIGFLKTKMKRRGV</sequence>
<evidence type="ECO:0000313" key="2">
    <source>
        <dbReference type="Proteomes" id="UP001234297"/>
    </source>
</evidence>
<protein>
    <submittedName>
        <fullName evidence="1">Uncharacterized protein</fullName>
    </submittedName>
</protein>
<dbReference type="Proteomes" id="UP001234297">
    <property type="component" value="Chromosome 4"/>
</dbReference>
<accession>A0ACC2KA23</accession>
<gene>
    <name evidence="1" type="ORF">MRB53_013944</name>
</gene>
<keyword evidence="2" id="KW-1185">Reference proteome</keyword>
<comment type="caution">
    <text evidence="1">The sequence shown here is derived from an EMBL/GenBank/DDBJ whole genome shotgun (WGS) entry which is preliminary data.</text>
</comment>